<comment type="caution">
    <text evidence="2">The sequence shown here is derived from an EMBL/GenBank/DDBJ whole genome shotgun (WGS) entry which is preliminary data.</text>
</comment>
<evidence type="ECO:0000256" key="1">
    <source>
        <dbReference type="SAM" id="Phobius"/>
    </source>
</evidence>
<dbReference type="Proteomes" id="UP000885779">
    <property type="component" value="Unassembled WGS sequence"/>
</dbReference>
<name>A0A7V4U305_CALAY</name>
<sequence>MASKKNISKSEINNAFRKAGPYLNIGYTLLGGILVFGYLGNWLDEKAGTEPLFMITGLFAGLALGFYNMIKVINQITRR</sequence>
<dbReference type="Pfam" id="PF09527">
    <property type="entry name" value="ATPase_gene1"/>
    <property type="match status" value="1"/>
</dbReference>
<keyword evidence="1" id="KW-1133">Transmembrane helix</keyword>
<organism evidence="2">
    <name type="scientific">Caldithrix abyssi</name>
    <dbReference type="NCBI Taxonomy" id="187145"/>
    <lineage>
        <taxon>Bacteria</taxon>
        <taxon>Pseudomonadati</taxon>
        <taxon>Calditrichota</taxon>
        <taxon>Calditrichia</taxon>
        <taxon>Calditrichales</taxon>
        <taxon>Calditrichaceae</taxon>
        <taxon>Caldithrix</taxon>
    </lineage>
</organism>
<feature type="transmembrane region" description="Helical" evidence="1">
    <location>
        <begin position="21"/>
        <end position="40"/>
    </location>
</feature>
<dbReference type="InterPro" id="IPR032820">
    <property type="entry name" value="ATPase_put"/>
</dbReference>
<dbReference type="EMBL" id="DRQG01000133">
    <property type="protein sequence ID" value="HGY56849.1"/>
    <property type="molecule type" value="Genomic_DNA"/>
</dbReference>
<gene>
    <name evidence="2" type="ORF">ENK44_14170</name>
</gene>
<dbReference type="AlphaFoldDB" id="A0A7V4U305"/>
<evidence type="ECO:0000313" key="2">
    <source>
        <dbReference type="EMBL" id="HGY56849.1"/>
    </source>
</evidence>
<keyword evidence="1" id="KW-0472">Membrane</keyword>
<protein>
    <submittedName>
        <fullName evidence="2">AtpZ/AtpI family protein</fullName>
    </submittedName>
</protein>
<reference evidence="2" key="1">
    <citation type="journal article" date="2020" name="mSystems">
        <title>Genome- and Community-Level Interaction Insights into Carbon Utilization and Element Cycling Functions of Hydrothermarchaeota in Hydrothermal Sediment.</title>
        <authorList>
            <person name="Zhou Z."/>
            <person name="Liu Y."/>
            <person name="Xu W."/>
            <person name="Pan J."/>
            <person name="Luo Z.H."/>
            <person name="Li M."/>
        </authorList>
    </citation>
    <scope>NUCLEOTIDE SEQUENCE [LARGE SCALE GENOMIC DNA]</scope>
    <source>
        <strain evidence="2">HyVt-577</strain>
    </source>
</reference>
<accession>A0A7V4U305</accession>
<proteinExistence type="predicted"/>
<feature type="transmembrane region" description="Helical" evidence="1">
    <location>
        <begin position="52"/>
        <end position="70"/>
    </location>
</feature>
<keyword evidence="1" id="KW-0812">Transmembrane</keyword>